<dbReference type="Pfam" id="PF00622">
    <property type="entry name" value="SPRY"/>
    <property type="match status" value="1"/>
</dbReference>
<dbReference type="SUPFAM" id="SSF49899">
    <property type="entry name" value="Concanavalin A-like lectins/glucanases"/>
    <property type="match status" value="1"/>
</dbReference>
<dbReference type="PANTHER" id="PTHR24099">
    <property type="entry name" value="E3 UBIQUITIN-PROTEIN LIGASE TRIM36-RELATED"/>
    <property type="match status" value="1"/>
</dbReference>
<sequence>MESLRRRLTPDLFRLALRGDRQEPEGLSFGLDRTTAHRELRILEDGLTIERGDRQEDTDTIKKVADRTRGRFMDGRNFAGNPAVLGDVALSRGSHYWEVDVSFSSSYRVGLALKNTPRDLFVGSNPLSWCLDRTIEEYSVRHDRIKDKIRLLGHLERVGVYVDCDSGRLAFFDAEKKSLIHEITVDRAEPLYPAFALWNGFISVQTGFTVPEYISKAFSKREGGGMNNIVQSLNIKRLRFM</sequence>
<proteinExistence type="predicted"/>
<dbReference type="InterPro" id="IPR013320">
    <property type="entry name" value="ConA-like_dom_sf"/>
</dbReference>
<dbReference type="CDD" id="cd13734">
    <property type="entry name" value="SPRY_PRY_C-II"/>
    <property type="match status" value="1"/>
</dbReference>
<dbReference type="Proteomes" id="UP000515135">
    <property type="component" value="Unplaced"/>
</dbReference>
<evidence type="ECO:0000313" key="2">
    <source>
        <dbReference type="Proteomes" id="UP000515135"/>
    </source>
</evidence>
<dbReference type="InterPro" id="IPR003879">
    <property type="entry name" value="Butyrophylin_SPRY"/>
</dbReference>
<feature type="domain" description="B30.2/SPRY" evidence="1">
    <location>
        <begin position="9"/>
        <end position="213"/>
    </location>
</feature>
<gene>
    <name evidence="3" type="primary">LOC109463105</name>
</gene>
<dbReference type="AlphaFoldDB" id="A0A6P4XFS5"/>
<evidence type="ECO:0000313" key="3">
    <source>
        <dbReference type="RefSeq" id="XP_019615380.1"/>
    </source>
</evidence>
<dbReference type="GeneID" id="109463105"/>
<dbReference type="InterPro" id="IPR001870">
    <property type="entry name" value="B30.2/SPRY"/>
</dbReference>
<dbReference type="RefSeq" id="XP_019615380.1">
    <property type="nucleotide sequence ID" value="XM_019759821.1"/>
</dbReference>
<dbReference type="KEGG" id="bbel:109463105"/>
<keyword evidence="2" id="KW-1185">Reference proteome</keyword>
<dbReference type="OrthoDB" id="9049620at2759"/>
<dbReference type="PANTHER" id="PTHR24099:SF16">
    <property type="entry name" value="E3 UBIQUITIN-PROTEIN LIGASE MIDLINE-1-LIKE ISOFORM X1"/>
    <property type="match status" value="1"/>
</dbReference>
<dbReference type="PROSITE" id="PS50188">
    <property type="entry name" value="B302_SPRY"/>
    <property type="match status" value="1"/>
</dbReference>
<protein>
    <submittedName>
        <fullName evidence="3">E3 ubiquitin-protein ligase Midline-1-like</fullName>
    </submittedName>
</protein>
<organism evidence="2 3">
    <name type="scientific">Branchiostoma belcheri</name>
    <name type="common">Amphioxus</name>
    <dbReference type="NCBI Taxonomy" id="7741"/>
    <lineage>
        <taxon>Eukaryota</taxon>
        <taxon>Metazoa</taxon>
        <taxon>Chordata</taxon>
        <taxon>Cephalochordata</taxon>
        <taxon>Leptocardii</taxon>
        <taxon>Amphioxiformes</taxon>
        <taxon>Branchiostomatidae</taxon>
        <taxon>Branchiostoma</taxon>
    </lineage>
</organism>
<evidence type="ECO:0000259" key="1">
    <source>
        <dbReference type="PROSITE" id="PS50188"/>
    </source>
</evidence>
<dbReference type="PRINTS" id="PR01407">
    <property type="entry name" value="BUTYPHLNCDUF"/>
</dbReference>
<dbReference type="InterPro" id="IPR043136">
    <property type="entry name" value="B30.2/SPRY_sf"/>
</dbReference>
<dbReference type="Gene3D" id="2.60.120.920">
    <property type="match status" value="1"/>
</dbReference>
<dbReference type="SMART" id="SM00449">
    <property type="entry name" value="SPRY"/>
    <property type="match status" value="1"/>
</dbReference>
<name>A0A6P4XFS5_BRABE</name>
<dbReference type="InterPro" id="IPR050617">
    <property type="entry name" value="E3_ligase_FN3/SPRY"/>
</dbReference>
<reference evidence="3" key="1">
    <citation type="submission" date="2025-08" db="UniProtKB">
        <authorList>
            <consortium name="RefSeq"/>
        </authorList>
    </citation>
    <scope>IDENTIFICATION</scope>
    <source>
        <tissue evidence="3">Gonad</tissue>
    </source>
</reference>
<accession>A0A6P4XFS5</accession>
<dbReference type="InterPro" id="IPR003877">
    <property type="entry name" value="SPRY_dom"/>
</dbReference>